<dbReference type="PATRIC" id="fig|265726.11.peg.4068"/>
<evidence type="ECO:0000313" key="3">
    <source>
        <dbReference type="EMBL" id="KKD00125.1"/>
    </source>
</evidence>
<keyword evidence="3" id="KW-0808">Transferase</keyword>
<evidence type="ECO:0000313" key="4">
    <source>
        <dbReference type="Proteomes" id="UP000033633"/>
    </source>
</evidence>
<evidence type="ECO:0000256" key="1">
    <source>
        <dbReference type="ARBA" id="ARBA00008007"/>
    </source>
</evidence>
<dbReference type="SUPFAM" id="SSF53271">
    <property type="entry name" value="PRTase-like"/>
    <property type="match status" value="1"/>
</dbReference>
<dbReference type="InterPro" id="IPR051910">
    <property type="entry name" value="ComF/GntX_DNA_util-trans"/>
</dbReference>
<dbReference type="PANTHER" id="PTHR47505">
    <property type="entry name" value="DNA UTILIZATION PROTEIN YHGH"/>
    <property type="match status" value="1"/>
</dbReference>
<dbReference type="CDD" id="cd06223">
    <property type="entry name" value="PRTases_typeI"/>
    <property type="match status" value="1"/>
</dbReference>
<keyword evidence="4" id="KW-1185">Reference proteome</keyword>
<dbReference type="InterPro" id="IPR029057">
    <property type="entry name" value="PRTase-like"/>
</dbReference>
<dbReference type="EMBL" id="JWYV01000006">
    <property type="protein sequence ID" value="KKD00125.1"/>
    <property type="molecule type" value="Genomic_DNA"/>
</dbReference>
<comment type="similarity">
    <text evidence="1">Belongs to the ComF/GntX family.</text>
</comment>
<dbReference type="InterPro" id="IPR044005">
    <property type="entry name" value="DZR_2"/>
</dbReference>
<dbReference type="OrthoDB" id="9793412at2"/>
<keyword evidence="3" id="KW-0328">Glycosyltransferase</keyword>
<dbReference type="Pfam" id="PF18912">
    <property type="entry name" value="DZR_2"/>
    <property type="match status" value="1"/>
</dbReference>
<dbReference type="InterPro" id="IPR000836">
    <property type="entry name" value="PRTase_dom"/>
</dbReference>
<comment type="caution">
    <text evidence="3">The sequence shown here is derived from an EMBL/GenBank/DDBJ whole genome shotgun (WGS) entry which is preliminary data.</text>
</comment>
<reference evidence="3 4" key="1">
    <citation type="submission" date="2014-12" db="EMBL/GenBank/DDBJ databases">
        <title>Mercury Reductase activity and rhizosphere competence traits in the genome of root associated Photobacterium halotolerans MELD1.</title>
        <authorList>
            <person name="Mathew D.C."/>
            <person name="Huang C.-C."/>
        </authorList>
    </citation>
    <scope>NUCLEOTIDE SEQUENCE [LARGE SCALE GENOMIC DNA]</scope>
    <source>
        <strain evidence="3 4">MELD1</strain>
    </source>
</reference>
<dbReference type="PANTHER" id="PTHR47505:SF1">
    <property type="entry name" value="DNA UTILIZATION PROTEIN YHGH"/>
    <property type="match status" value="1"/>
</dbReference>
<dbReference type="Proteomes" id="UP000033633">
    <property type="component" value="Unassembled WGS sequence"/>
</dbReference>
<gene>
    <name evidence="3" type="ORF">KY46_09565</name>
</gene>
<feature type="domain" description="Double zinc ribbon" evidence="2">
    <location>
        <begin position="16"/>
        <end position="64"/>
    </location>
</feature>
<dbReference type="STRING" id="265726.KY46_09565"/>
<dbReference type="AlphaFoldDB" id="A0A0F5VF77"/>
<proteinExistence type="inferred from homology"/>
<protein>
    <submittedName>
        <fullName evidence="3">Amidophosphoribosyltransferase</fullName>
    </submittedName>
</protein>
<dbReference type="Gene3D" id="3.40.50.2020">
    <property type="match status" value="1"/>
</dbReference>
<accession>A0A0F5VF77</accession>
<name>A0A0F5VF77_9GAMM</name>
<organism evidence="3 4">
    <name type="scientific">Photobacterium halotolerans</name>
    <dbReference type="NCBI Taxonomy" id="265726"/>
    <lineage>
        <taxon>Bacteria</taxon>
        <taxon>Pseudomonadati</taxon>
        <taxon>Pseudomonadota</taxon>
        <taxon>Gammaproteobacteria</taxon>
        <taxon>Vibrionales</taxon>
        <taxon>Vibrionaceae</taxon>
        <taxon>Photobacterium</taxon>
    </lineage>
</organism>
<evidence type="ECO:0000259" key="2">
    <source>
        <dbReference type="Pfam" id="PF18912"/>
    </source>
</evidence>
<sequence length="232" mass="26748">MLSPVAVRSIFRWPNQRCALCRLPLRDGDHYWCQHCLTSLPTPPYCRRCGATTLESVSHCGYCLRQPPSWDRLVRLGEYGFPLNRLVQQYKFQGKFWLRQPLAGLLAEQITEPAPLLLPVPLHPWRRLIRGFNQSALLADALAEITGSESDHRVLQRTQWARPQHQLSRKARLQNLRQAFILNNNRVWPDHVAIVDDVVTTGSTVSVLSQLLRKQQVARIDVYCLAFTPHDR</sequence>
<dbReference type="GO" id="GO:0016757">
    <property type="term" value="F:glycosyltransferase activity"/>
    <property type="evidence" value="ECO:0007669"/>
    <property type="project" value="UniProtKB-KW"/>
</dbReference>